<dbReference type="OMA" id="EPQDCCW"/>
<accession>A0A913XVJ2</accession>
<dbReference type="RefSeq" id="XP_020910482.1">
    <property type="nucleotide sequence ID" value="XM_021054823.2"/>
</dbReference>
<dbReference type="KEGG" id="epa:110248308"/>
<keyword evidence="1" id="KW-0472">Membrane</keyword>
<evidence type="ECO:0000313" key="2">
    <source>
        <dbReference type="EnsemblMetazoa" id="XP_020910482.1"/>
    </source>
</evidence>
<keyword evidence="1" id="KW-0812">Transmembrane</keyword>
<reference evidence="2" key="1">
    <citation type="submission" date="2022-11" db="UniProtKB">
        <authorList>
            <consortium name="EnsemblMetazoa"/>
        </authorList>
    </citation>
    <scope>IDENTIFICATION</scope>
</reference>
<dbReference type="GeneID" id="110248308"/>
<dbReference type="AlphaFoldDB" id="A0A913XVJ2"/>
<dbReference type="Proteomes" id="UP000887567">
    <property type="component" value="Unplaced"/>
</dbReference>
<dbReference type="EnsemblMetazoa" id="XM_021054823.2">
    <property type="protein sequence ID" value="XP_020910482.1"/>
    <property type="gene ID" value="LOC110248308"/>
</dbReference>
<evidence type="ECO:0000313" key="3">
    <source>
        <dbReference type="Proteomes" id="UP000887567"/>
    </source>
</evidence>
<feature type="transmembrane region" description="Helical" evidence="1">
    <location>
        <begin position="20"/>
        <end position="43"/>
    </location>
</feature>
<name>A0A913XVJ2_EXADI</name>
<protein>
    <submittedName>
        <fullName evidence="2">Uncharacterized protein</fullName>
    </submittedName>
</protein>
<proteinExistence type="predicted"/>
<evidence type="ECO:0000256" key="1">
    <source>
        <dbReference type="SAM" id="Phobius"/>
    </source>
</evidence>
<dbReference type="OrthoDB" id="6365775at2759"/>
<keyword evidence="1" id="KW-1133">Transmembrane helix</keyword>
<keyword evidence="3" id="KW-1185">Reference proteome</keyword>
<organism evidence="2 3">
    <name type="scientific">Exaiptasia diaphana</name>
    <name type="common">Tropical sea anemone</name>
    <name type="synonym">Aiptasia pulchella</name>
    <dbReference type="NCBI Taxonomy" id="2652724"/>
    <lineage>
        <taxon>Eukaryota</taxon>
        <taxon>Metazoa</taxon>
        <taxon>Cnidaria</taxon>
        <taxon>Anthozoa</taxon>
        <taxon>Hexacorallia</taxon>
        <taxon>Actiniaria</taxon>
        <taxon>Aiptasiidae</taxon>
        <taxon>Exaiptasia</taxon>
    </lineage>
</organism>
<sequence>MAPTLPPTEAQVSTVDEPALSTGAIVMIAVGVYVFLVIIALIIRECLKAQGISICPAWVTEQCCGGCCAGPDDGPSCCSACLVSFAEMCDCSTPTKKSCMDSFCPSKEWCDQTFCCCMNAEPGGEICQDCQGPECTCGGCNCACQCEMPESLNCICFTIQLK</sequence>